<dbReference type="RefSeq" id="WP_420494465.1">
    <property type="nucleotide sequence ID" value="NZ_CP124578.1"/>
</dbReference>
<dbReference type="AlphaFoldDB" id="A0AAU6RDC5"/>
<dbReference type="EMBL" id="CP124578">
    <property type="protein sequence ID" value="WZE67774.1"/>
    <property type="molecule type" value="Genomic_DNA"/>
</dbReference>
<evidence type="ECO:0008006" key="2">
    <source>
        <dbReference type="Google" id="ProtNLM"/>
    </source>
</evidence>
<geneLocation type="plasmid" evidence="1">
    <name>pMP21332_1</name>
</geneLocation>
<name>A0AAU6RDC5_9STAP</name>
<protein>
    <recommendedName>
        <fullName evidence="2">DUF1642 domain-containing protein</fullName>
    </recommendedName>
</protein>
<keyword evidence="1" id="KW-0614">Plasmid</keyword>
<sequence>MKTIEKEIAEVELKKFFSLLDSEQEYYMPRCVVDKVWHEKLKDEEEYKKFCMNYSKSYVKHEENKGKGDIPWVSKYENKFGKLAPVWFTNEEGDLLNDTYERYIKEGEIHLEWDCVPIMTTD</sequence>
<proteinExistence type="predicted"/>
<organism evidence="1">
    <name type="scientific">Macrococcus psychrotolerans</name>
    <dbReference type="NCBI Taxonomy" id="3039389"/>
    <lineage>
        <taxon>Bacteria</taxon>
        <taxon>Bacillati</taxon>
        <taxon>Bacillota</taxon>
        <taxon>Bacilli</taxon>
        <taxon>Bacillales</taxon>
        <taxon>Staphylococcaceae</taxon>
        <taxon>Macrococcus</taxon>
    </lineage>
</organism>
<accession>A0AAU6RDC5</accession>
<gene>
    <name evidence="1" type="ORF">QA541_11015</name>
</gene>
<reference evidence="1" key="1">
    <citation type="submission" date="2023-04" db="EMBL/GenBank/DDBJ databases">
        <title>Macrococci isolated from food, foodproducing animals, and human clinical materials.</title>
        <authorList>
            <person name="Maslanova I."/>
            <person name="Svec P."/>
            <person name="Sedlacek I."/>
            <person name="Novakova D."/>
            <person name="Keller J.E."/>
            <person name="Schwendener S."/>
            <person name="Finstrlova A."/>
            <person name="Botka T."/>
            <person name="Kovarovic V."/>
            <person name="Petras P."/>
            <person name="Perreten V."/>
            <person name="Pantucek R."/>
        </authorList>
    </citation>
    <scope>NUCLEOTIDE SEQUENCE</scope>
    <source>
        <strain evidence="1">NRL/St 21/332</strain>
        <plasmid evidence="1">pMP21332_1</plasmid>
    </source>
</reference>
<evidence type="ECO:0000313" key="1">
    <source>
        <dbReference type="EMBL" id="WZE67774.1"/>
    </source>
</evidence>